<keyword evidence="1" id="KW-0732">Signal</keyword>
<feature type="signal peptide" evidence="1">
    <location>
        <begin position="1"/>
        <end position="15"/>
    </location>
</feature>
<proteinExistence type="predicted"/>
<dbReference type="Proteomes" id="UP000799444">
    <property type="component" value="Unassembled WGS sequence"/>
</dbReference>
<evidence type="ECO:0000256" key="1">
    <source>
        <dbReference type="SAM" id="SignalP"/>
    </source>
</evidence>
<dbReference type="Gene3D" id="3.40.390.10">
    <property type="entry name" value="Collagenase (Catalytic Domain)"/>
    <property type="match status" value="1"/>
</dbReference>
<evidence type="ECO:0000313" key="2">
    <source>
        <dbReference type="EMBL" id="KAF2734646.1"/>
    </source>
</evidence>
<comment type="caution">
    <text evidence="2">The sequence shown here is derived from an EMBL/GenBank/DDBJ whole genome shotgun (WGS) entry which is preliminary data.</text>
</comment>
<feature type="chain" id="PRO_5040233041" description="Lysine-specific metallo-endopeptidase domain-containing protein" evidence="1">
    <location>
        <begin position="16"/>
        <end position="490"/>
    </location>
</feature>
<dbReference type="OrthoDB" id="1896086at2759"/>
<dbReference type="EMBL" id="ML996145">
    <property type="protein sequence ID" value="KAF2734646.1"/>
    <property type="molecule type" value="Genomic_DNA"/>
</dbReference>
<gene>
    <name evidence="2" type="ORF">EJ04DRAFT_602331</name>
</gene>
<organism evidence="2 3">
    <name type="scientific">Polyplosphaeria fusca</name>
    <dbReference type="NCBI Taxonomy" id="682080"/>
    <lineage>
        <taxon>Eukaryota</taxon>
        <taxon>Fungi</taxon>
        <taxon>Dikarya</taxon>
        <taxon>Ascomycota</taxon>
        <taxon>Pezizomycotina</taxon>
        <taxon>Dothideomycetes</taxon>
        <taxon>Pleosporomycetidae</taxon>
        <taxon>Pleosporales</taxon>
        <taxon>Tetraplosphaeriaceae</taxon>
        <taxon>Polyplosphaeria</taxon>
    </lineage>
</organism>
<dbReference type="SUPFAM" id="SSF55486">
    <property type="entry name" value="Metalloproteases ('zincins'), catalytic domain"/>
    <property type="match status" value="1"/>
</dbReference>
<reference evidence="2" key="1">
    <citation type="journal article" date="2020" name="Stud. Mycol.">
        <title>101 Dothideomycetes genomes: a test case for predicting lifestyles and emergence of pathogens.</title>
        <authorList>
            <person name="Haridas S."/>
            <person name="Albert R."/>
            <person name="Binder M."/>
            <person name="Bloem J."/>
            <person name="Labutti K."/>
            <person name="Salamov A."/>
            <person name="Andreopoulos B."/>
            <person name="Baker S."/>
            <person name="Barry K."/>
            <person name="Bills G."/>
            <person name="Bluhm B."/>
            <person name="Cannon C."/>
            <person name="Castanera R."/>
            <person name="Culley D."/>
            <person name="Daum C."/>
            <person name="Ezra D."/>
            <person name="Gonzalez J."/>
            <person name="Henrissat B."/>
            <person name="Kuo A."/>
            <person name="Liang C."/>
            <person name="Lipzen A."/>
            <person name="Lutzoni F."/>
            <person name="Magnuson J."/>
            <person name="Mondo S."/>
            <person name="Nolan M."/>
            <person name="Ohm R."/>
            <person name="Pangilinan J."/>
            <person name="Park H.-J."/>
            <person name="Ramirez L."/>
            <person name="Alfaro M."/>
            <person name="Sun H."/>
            <person name="Tritt A."/>
            <person name="Yoshinaga Y."/>
            <person name="Zwiers L.-H."/>
            <person name="Turgeon B."/>
            <person name="Goodwin S."/>
            <person name="Spatafora J."/>
            <person name="Crous P."/>
            <person name="Grigoriev I."/>
        </authorList>
    </citation>
    <scope>NUCLEOTIDE SEQUENCE</scope>
    <source>
        <strain evidence="2">CBS 125425</strain>
    </source>
</reference>
<dbReference type="InterPro" id="IPR024079">
    <property type="entry name" value="MetalloPept_cat_dom_sf"/>
</dbReference>
<protein>
    <recommendedName>
        <fullName evidence="4">Lysine-specific metallo-endopeptidase domain-containing protein</fullName>
    </recommendedName>
</protein>
<sequence>MRAFTLLALPLVAYALPAIPFGTHLVARDDKVFYLVDNECREKPEQYDKLIAALREAETIVKTVVKEWWDDGQHRDAADAYLGIQEDVDIKNDKDAKIAYANLNRVAHLYGTTPAIGNYVHFHCKDHWHRCVGDEHDKGRPVVASTKNNEVTMCDRFWLETTTEKKYDTYKDLDEDSINMKGLQSVDVRVVVHELMHTDMIAEDRKHIEDRLYQGSRVYGSEVIYEWIHEYKARTADVINNADSYALFVMAVYWKGKFGYLPKPSRDAVLNDKKECNGQTREYFSRDPHYGHIDGFCNDAVNKYEPGNSGKHEKRYYEGLPEEVKWNMQWQASGHEDAQTVLDKCISVFKDLIDGCDTNDHLRKHGGGFTWASNGKQEYQFTIAPVRERPTRSRTPGKCDVYYKFLYDEFFLRGGGFAGYDYGQDQLLPKLRSCGVVSEWKFTYFDELADDDDAEWEAYGRLPIGSQQWGCVRDAMQGAGHEGSLKCGGH</sequence>
<evidence type="ECO:0008006" key="4">
    <source>
        <dbReference type="Google" id="ProtNLM"/>
    </source>
</evidence>
<dbReference type="AlphaFoldDB" id="A0A9P4R196"/>
<dbReference type="GO" id="GO:0008237">
    <property type="term" value="F:metallopeptidase activity"/>
    <property type="evidence" value="ECO:0007669"/>
    <property type="project" value="InterPro"/>
</dbReference>
<accession>A0A9P4R196</accession>
<dbReference type="Pfam" id="PF18647">
    <property type="entry name" value="Fungal_lectin_2"/>
    <property type="match status" value="1"/>
</dbReference>
<evidence type="ECO:0000313" key="3">
    <source>
        <dbReference type="Proteomes" id="UP000799444"/>
    </source>
</evidence>
<keyword evidence="3" id="KW-1185">Reference proteome</keyword>
<name>A0A9P4R196_9PLEO</name>